<dbReference type="Pfam" id="PF08334">
    <property type="entry name" value="T2SSG"/>
    <property type="match status" value="1"/>
</dbReference>
<dbReference type="InterPro" id="IPR000983">
    <property type="entry name" value="Bac_GSPG_pilin"/>
</dbReference>
<proteinExistence type="inferred from homology"/>
<name>A0AAE3G149_9GAMM</name>
<evidence type="ECO:0000256" key="10">
    <source>
        <dbReference type="SAM" id="MobiDB-lite"/>
    </source>
</evidence>
<dbReference type="PANTHER" id="PTHR30093:SF44">
    <property type="entry name" value="TYPE II SECRETION SYSTEM CORE PROTEIN G"/>
    <property type="match status" value="1"/>
</dbReference>
<dbReference type="PROSITE" id="PS00409">
    <property type="entry name" value="PROKAR_NTER_METHYL"/>
    <property type="match status" value="1"/>
</dbReference>
<dbReference type="Gene3D" id="3.30.700.10">
    <property type="entry name" value="Glycoprotein, Type 4 Pilin"/>
    <property type="match status" value="1"/>
</dbReference>
<keyword evidence="6" id="KW-0997">Cell inner membrane</keyword>
<keyword evidence="4" id="KW-1003">Cell membrane</keyword>
<comment type="caution">
    <text evidence="13">The sequence shown here is derived from an EMBL/GenBank/DDBJ whole genome shotgun (WGS) entry which is preliminary data.</text>
</comment>
<evidence type="ECO:0000256" key="5">
    <source>
        <dbReference type="ARBA" id="ARBA00022481"/>
    </source>
</evidence>
<evidence type="ECO:0000259" key="12">
    <source>
        <dbReference type="Pfam" id="PF08334"/>
    </source>
</evidence>
<dbReference type="PRINTS" id="PR00813">
    <property type="entry name" value="BCTERIALGSPG"/>
</dbReference>
<evidence type="ECO:0000256" key="4">
    <source>
        <dbReference type="ARBA" id="ARBA00022475"/>
    </source>
</evidence>
<evidence type="ECO:0000256" key="8">
    <source>
        <dbReference type="ARBA" id="ARBA00022989"/>
    </source>
</evidence>
<comment type="subcellular location">
    <subcellularLocation>
        <location evidence="1">Cell inner membrane</location>
        <topology evidence="1">Single-pass membrane protein</topology>
    </subcellularLocation>
</comment>
<dbReference type="AlphaFoldDB" id="A0AAE3G149"/>
<keyword evidence="5" id="KW-0488">Methylation</keyword>
<comment type="similarity">
    <text evidence="2">Belongs to the GSP G family.</text>
</comment>
<dbReference type="NCBIfam" id="TIGR01710">
    <property type="entry name" value="typeII_sec_gspG"/>
    <property type="match status" value="1"/>
</dbReference>
<gene>
    <name evidence="13" type="ORF">J2T57_000126</name>
</gene>
<sequence length="152" mass="17415">MNATQDLFHFRPRSQRGFTLIEIMVVVIILGILVAFAVPNVMDNPERARITKAQHDIRAIEQSLDLYRGDNFRYPTTDQGLQALVERPTSDPEPRNWRQYMRSVPTDPWGNQYQYLSPDDTEGNRPRIFTYGADGRPGGDGENAEISNFDLD</sequence>
<evidence type="ECO:0000256" key="7">
    <source>
        <dbReference type="ARBA" id="ARBA00022692"/>
    </source>
</evidence>
<keyword evidence="14" id="KW-1185">Reference proteome</keyword>
<evidence type="ECO:0000256" key="3">
    <source>
        <dbReference type="ARBA" id="ARBA00020042"/>
    </source>
</evidence>
<dbReference type="InterPro" id="IPR013545">
    <property type="entry name" value="T2SS_protein-GspG_C"/>
</dbReference>
<evidence type="ECO:0000256" key="6">
    <source>
        <dbReference type="ARBA" id="ARBA00022519"/>
    </source>
</evidence>
<dbReference type="NCBIfam" id="TIGR02532">
    <property type="entry name" value="IV_pilin_GFxxxE"/>
    <property type="match status" value="1"/>
</dbReference>
<evidence type="ECO:0000313" key="14">
    <source>
        <dbReference type="Proteomes" id="UP001205843"/>
    </source>
</evidence>
<feature type="domain" description="Type II secretion system protein GspG C-terminal" evidence="12">
    <location>
        <begin position="40"/>
        <end position="148"/>
    </location>
</feature>
<dbReference type="GO" id="GO:0015628">
    <property type="term" value="P:protein secretion by the type II secretion system"/>
    <property type="evidence" value="ECO:0007669"/>
    <property type="project" value="InterPro"/>
</dbReference>
<evidence type="ECO:0000256" key="11">
    <source>
        <dbReference type="SAM" id="Phobius"/>
    </source>
</evidence>
<dbReference type="RefSeq" id="WP_253472704.1">
    <property type="nucleotide sequence ID" value="NZ_JALJXV010000001.1"/>
</dbReference>
<dbReference type="Pfam" id="PF07963">
    <property type="entry name" value="N_methyl"/>
    <property type="match status" value="1"/>
</dbReference>
<keyword evidence="9 11" id="KW-0472">Membrane</keyword>
<dbReference type="GO" id="GO:0015627">
    <property type="term" value="C:type II protein secretion system complex"/>
    <property type="evidence" value="ECO:0007669"/>
    <property type="project" value="InterPro"/>
</dbReference>
<dbReference type="EMBL" id="JALJXV010000001">
    <property type="protein sequence ID" value="MCP1673034.1"/>
    <property type="molecule type" value="Genomic_DNA"/>
</dbReference>
<feature type="transmembrane region" description="Helical" evidence="11">
    <location>
        <begin position="20"/>
        <end position="42"/>
    </location>
</feature>
<evidence type="ECO:0000313" key="13">
    <source>
        <dbReference type="EMBL" id="MCP1673034.1"/>
    </source>
</evidence>
<organism evidence="13 14">
    <name type="scientific">Natronocella acetinitrilica</name>
    <dbReference type="NCBI Taxonomy" id="414046"/>
    <lineage>
        <taxon>Bacteria</taxon>
        <taxon>Pseudomonadati</taxon>
        <taxon>Pseudomonadota</taxon>
        <taxon>Gammaproteobacteria</taxon>
        <taxon>Chromatiales</taxon>
        <taxon>Ectothiorhodospiraceae</taxon>
        <taxon>Natronocella</taxon>
    </lineage>
</organism>
<dbReference type="InterPro" id="IPR012902">
    <property type="entry name" value="N_methyl_site"/>
</dbReference>
<dbReference type="Proteomes" id="UP001205843">
    <property type="component" value="Unassembled WGS sequence"/>
</dbReference>
<evidence type="ECO:0000256" key="9">
    <source>
        <dbReference type="ARBA" id="ARBA00023136"/>
    </source>
</evidence>
<dbReference type="PANTHER" id="PTHR30093">
    <property type="entry name" value="GENERAL SECRETION PATHWAY PROTEIN G"/>
    <property type="match status" value="1"/>
</dbReference>
<protein>
    <recommendedName>
        <fullName evidence="3">Type II secretion system core protein G</fullName>
    </recommendedName>
</protein>
<keyword evidence="7 11" id="KW-0812">Transmembrane</keyword>
<accession>A0AAE3G149</accession>
<dbReference type="SUPFAM" id="SSF54523">
    <property type="entry name" value="Pili subunits"/>
    <property type="match status" value="1"/>
</dbReference>
<feature type="region of interest" description="Disordered" evidence="10">
    <location>
        <begin position="131"/>
        <end position="152"/>
    </location>
</feature>
<evidence type="ECO:0000256" key="2">
    <source>
        <dbReference type="ARBA" id="ARBA00009984"/>
    </source>
</evidence>
<keyword evidence="8 11" id="KW-1133">Transmembrane helix</keyword>
<dbReference type="InterPro" id="IPR045584">
    <property type="entry name" value="Pilin-like"/>
</dbReference>
<reference evidence="13" key="1">
    <citation type="submission" date="2022-03" db="EMBL/GenBank/DDBJ databases">
        <title>Genomic Encyclopedia of Type Strains, Phase III (KMG-III): the genomes of soil and plant-associated and newly described type strains.</title>
        <authorList>
            <person name="Whitman W."/>
        </authorList>
    </citation>
    <scope>NUCLEOTIDE SEQUENCE</scope>
    <source>
        <strain evidence="13">ANL 6-2</strain>
    </source>
</reference>
<evidence type="ECO:0000256" key="1">
    <source>
        <dbReference type="ARBA" id="ARBA00004377"/>
    </source>
</evidence>
<dbReference type="GO" id="GO:0005886">
    <property type="term" value="C:plasma membrane"/>
    <property type="evidence" value="ECO:0007669"/>
    <property type="project" value="UniProtKB-SubCell"/>
</dbReference>
<dbReference type="InterPro" id="IPR010054">
    <property type="entry name" value="Type2_sec_GspG"/>
</dbReference>